<name>Q0K191_CUPNH</name>
<dbReference type="RefSeq" id="WP_011617246.1">
    <property type="nucleotide sequence ID" value="NC_008314.1"/>
</dbReference>
<evidence type="ECO:0000256" key="1">
    <source>
        <dbReference type="ARBA" id="ARBA00006987"/>
    </source>
</evidence>
<reference evidence="3 4" key="1">
    <citation type="journal article" date="2006" name="Nat. Biotechnol.">
        <title>Genome sequence of the bioplastic-producing 'Knallgas' bacterium Ralstonia eutropha H16.</title>
        <authorList>
            <person name="Pohlmann A."/>
            <person name="Fricke W.F."/>
            <person name="Reinecke F."/>
            <person name="Kusian B."/>
            <person name="Liesegang H."/>
            <person name="Cramm R."/>
            <person name="Eitinger T."/>
            <person name="Ewering C."/>
            <person name="Potter M."/>
            <person name="Schwartz E."/>
            <person name="Strittmatter A."/>
            <person name="Voss I."/>
            <person name="Gottschalk G."/>
            <person name="Steinbuechel A."/>
            <person name="Friedrich B."/>
            <person name="Bowien B."/>
        </authorList>
    </citation>
    <scope>NUCLEOTIDE SEQUENCE [LARGE SCALE GENOMIC DNA]</scope>
    <source>
        <strain evidence="4">ATCC 17699 / DSM 428 / KCTC 22496 / NCIMB 10442 / H16 / Stanier 337</strain>
    </source>
</reference>
<keyword evidence="4" id="KW-1185">Reference proteome</keyword>
<evidence type="ECO:0000313" key="3">
    <source>
        <dbReference type="EMBL" id="CAJ96233.1"/>
    </source>
</evidence>
<feature type="chain" id="PRO_5004174813" evidence="2">
    <location>
        <begin position="34"/>
        <end position="334"/>
    </location>
</feature>
<dbReference type="Proteomes" id="UP000008210">
    <property type="component" value="Chromosome 2"/>
</dbReference>
<comment type="similarity">
    <text evidence="1">Belongs to the UPF0065 (bug) family.</text>
</comment>
<gene>
    <name evidence="3" type="ordered locus">H16_B1445</name>
</gene>
<keyword evidence="3" id="KW-0675">Receptor</keyword>
<dbReference type="EMBL" id="AM260480">
    <property type="protein sequence ID" value="CAJ96233.1"/>
    <property type="molecule type" value="Genomic_DNA"/>
</dbReference>
<dbReference type="CDD" id="cd13578">
    <property type="entry name" value="PBP2_Bug27"/>
    <property type="match status" value="1"/>
</dbReference>
<dbReference type="InterPro" id="IPR006311">
    <property type="entry name" value="TAT_signal"/>
</dbReference>
<dbReference type="eggNOG" id="COG3181">
    <property type="taxonomic scope" value="Bacteria"/>
</dbReference>
<dbReference type="SUPFAM" id="SSF53850">
    <property type="entry name" value="Periplasmic binding protein-like II"/>
    <property type="match status" value="1"/>
</dbReference>
<protein>
    <submittedName>
        <fullName evidence="3">Probable extra-cytoplasmic solute receptor</fullName>
    </submittedName>
</protein>
<organism evidence="3 4">
    <name type="scientific">Cupriavidus necator (strain ATCC 17699 / DSM 428 / KCTC 22496 / NCIMB 10442 / H16 / Stanier 337)</name>
    <name type="common">Ralstonia eutropha</name>
    <dbReference type="NCBI Taxonomy" id="381666"/>
    <lineage>
        <taxon>Bacteria</taxon>
        <taxon>Pseudomonadati</taxon>
        <taxon>Pseudomonadota</taxon>
        <taxon>Betaproteobacteria</taxon>
        <taxon>Burkholderiales</taxon>
        <taxon>Burkholderiaceae</taxon>
        <taxon>Cupriavidus</taxon>
    </lineage>
</organism>
<keyword evidence="2" id="KW-0732">Signal</keyword>
<feature type="signal peptide" evidence="2">
    <location>
        <begin position="1"/>
        <end position="33"/>
    </location>
</feature>
<dbReference type="AlphaFoldDB" id="Q0K191"/>
<dbReference type="PROSITE" id="PS51318">
    <property type="entry name" value="TAT"/>
    <property type="match status" value="1"/>
</dbReference>
<accession>Q0K191</accession>
<dbReference type="STRING" id="381666.H16_B1445"/>
<dbReference type="PANTHER" id="PTHR42928">
    <property type="entry name" value="TRICARBOXYLATE-BINDING PROTEIN"/>
    <property type="match status" value="1"/>
</dbReference>
<dbReference type="Gene3D" id="3.40.190.10">
    <property type="entry name" value="Periplasmic binding protein-like II"/>
    <property type="match status" value="1"/>
</dbReference>
<evidence type="ECO:0000256" key="2">
    <source>
        <dbReference type="SAM" id="SignalP"/>
    </source>
</evidence>
<proteinExistence type="inferred from homology"/>
<evidence type="ECO:0000313" key="4">
    <source>
        <dbReference type="Proteomes" id="UP000008210"/>
    </source>
</evidence>
<dbReference type="HOGENOM" id="CLU_045683_0_1_4"/>
<dbReference type="PIRSF" id="PIRSF017082">
    <property type="entry name" value="YflP"/>
    <property type="match status" value="1"/>
</dbReference>
<dbReference type="InterPro" id="IPR005064">
    <property type="entry name" value="BUG"/>
</dbReference>
<dbReference type="Gene3D" id="3.40.190.150">
    <property type="entry name" value="Bordetella uptake gene, domain 1"/>
    <property type="match status" value="1"/>
</dbReference>
<dbReference type="KEGG" id="reh:H16_B1445"/>
<dbReference type="InterPro" id="IPR042100">
    <property type="entry name" value="Bug_dom1"/>
</dbReference>
<dbReference type="Pfam" id="PF03401">
    <property type="entry name" value="TctC"/>
    <property type="match status" value="1"/>
</dbReference>
<sequence length="334" mass="35551">MNRTGRTGRRAALGGIGAIAMMAMMVGSQPAAFASEAYPNRPIKMIIPYTPGGSIDTVGRLVAAQLQRQLGQAIVIENRPGASGMIGSEAVAKASADGYTLLFNASSQVYLPLVAKNAPYDAIRDFTPIAQVGHVPLIVVANTSLPTSSLRDLVKLAKAKPRTYTWATSGLGTTSHLAEEMIRHAFKLEMDIVSYKGAVPQLNDVMGGHVSAAVSPMPGAYPFVKAGRLKVLAVTSSKRIPQLPGVPTVAESGLPGFELLSWYGLWGPANLPADITRKLSQEVNKAVREASLKTRFDELAFETVQSTPEQFKVVIKDEIDKVAGIVKAASIRID</sequence>
<dbReference type="PANTHER" id="PTHR42928:SF5">
    <property type="entry name" value="BLR1237 PROTEIN"/>
    <property type="match status" value="1"/>
</dbReference>